<keyword evidence="3" id="KW-1185">Reference proteome</keyword>
<evidence type="ECO:0008006" key="4">
    <source>
        <dbReference type="Google" id="ProtNLM"/>
    </source>
</evidence>
<proteinExistence type="predicted"/>
<gene>
    <name evidence="2" type="ORF">PPENT_87.1.T0400290</name>
</gene>
<dbReference type="Proteomes" id="UP000689195">
    <property type="component" value="Unassembled WGS sequence"/>
</dbReference>
<feature type="transmembrane region" description="Helical" evidence="1">
    <location>
        <begin position="76"/>
        <end position="94"/>
    </location>
</feature>
<dbReference type="EMBL" id="CAJJDO010000040">
    <property type="protein sequence ID" value="CAD8164236.1"/>
    <property type="molecule type" value="Genomic_DNA"/>
</dbReference>
<keyword evidence="1" id="KW-1133">Transmembrane helix</keyword>
<keyword evidence="1" id="KW-0472">Membrane</keyword>
<name>A0A8S1UP47_9CILI</name>
<protein>
    <recommendedName>
        <fullName evidence="4">Transmembrane protein</fullName>
    </recommendedName>
</protein>
<organism evidence="2 3">
    <name type="scientific">Paramecium pentaurelia</name>
    <dbReference type="NCBI Taxonomy" id="43138"/>
    <lineage>
        <taxon>Eukaryota</taxon>
        <taxon>Sar</taxon>
        <taxon>Alveolata</taxon>
        <taxon>Ciliophora</taxon>
        <taxon>Intramacronucleata</taxon>
        <taxon>Oligohymenophorea</taxon>
        <taxon>Peniculida</taxon>
        <taxon>Parameciidae</taxon>
        <taxon>Paramecium</taxon>
    </lineage>
</organism>
<evidence type="ECO:0000313" key="3">
    <source>
        <dbReference type="Proteomes" id="UP000689195"/>
    </source>
</evidence>
<feature type="transmembrane region" description="Helical" evidence="1">
    <location>
        <begin position="368"/>
        <end position="395"/>
    </location>
</feature>
<comment type="caution">
    <text evidence="2">The sequence shown here is derived from an EMBL/GenBank/DDBJ whole genome shotgun (WGS) entry which is preliminary data.</text>
</comment>
<sequence>MDPLQIYKGKTIVIEHIVNDITYTILFYIYGYLQITWYTMYAEISFYVSDQNKKENIHKNNQWICQNYKNIVKFRLFFIFLVQIAVSIFTGLRLEIDFPDFAILCYSYLLINFIIFIFEFALYGIKLQNCIRYQLTQLYYEKKQKIMNLITLKEELQKQLEQKQVDGQFQQIDQIKKIDQFSSEKSSRRQSDDLSQVIVPSQKDRQKKKVTFCKNNTSLMFYQLESHHNIKITKDINEVIPEQPENFEREFYGLENNNKSFCLEESIKQIDWIGDKKDQEIIEKVRQKKLLIVREAKEKIKGEHEQIIISQKSNIKKQIDLSNLSDQSQDQTQYTQIVQQIDVFEQQKYLEEQQLSQKSNSLEADKNILYQIMLLIFLGITYEVMFGIMCIIALVSEAIYSTPTGTIVYLYVSSTLQFLSLFNVLKLFKDFRSQQTKSFIWIQKIGSKKNDLDLNYSFIIPKEYKQDDDMLRKLESRINLITLY</sequence>
<feature type="transmembrane region" description="Helical" evidence="1">
    <location>
        <begin position="106"/>
        <end position="125"/>
    </location>
</feature>
<feature type="transmembrane region" description="Helical" evidence="1">
    <location>
        <begin position="407"/>
        <end position="428"/>
    </location>
</feature>
<reference evidence="2" key="1">
    <citation type="submission" date="2021-01" db="EMBL/GenBank/DDBJ databases">
        <authorList>
            <consortium name="Genoscope - CEA"/>
            <person name="William W."/>
        </authorList>
    </citation>
    <scope>NUCLEOTIDE SEQUENCE</scope>
</reference>
<keyword evidence="1" id="KW-0812">Transmembrane</keyword>
<accession>A0A8S1UP47</accession>
<dbReference type="AlphaFoldDB" id="A0A8S1UP47"/>
<evidence type="ECO:0000313" key="2">
    <source>
        <dbReference type="EMBL" id="CAD8164236.1"/>
    </source>
</evidence>
<evidence type="ECO:0000256" key="1">
    <source>
        <dbReference type="SAM" id="Phobius"/>
    </source>
</evidence>